<dbReference type="RefSeq" id="WP_099256769.1">
    <property type="nucleotide sequence ID" value="NZ_NHOA01000154.1"/>
</dbReference>
<gene>
    <name evidence="1" type="ORF">DJ69_16910</name>
</gene>
<sequence length="263" mass="29272">MDRRDLAVGLLILVTVVVASFAVVTVWSGPSGPLAADQTYPPGADADHLNFSALDAGDANLTHTPRNHWDSYAIRYTAPPERRLVEGEYYINSTTGEIVADRWHDATVYRNGTEYAFRQPAESIPEHQREQFASDPQFVHDDATDAYYRYDPRYGRIAPTNIGRHPTLLDAYAWEAVDTTTHHGVPVITYRATGTRADSQGAPVINGTLRLGVDDGLIYGYDLTQDAEGGPYRYTYSVEPAPFPEHEWVETARDLAANATERR</sequence>
<comment type="caution">
    <text evidence="1">The sequence shown here is derived from an EMBL/GenBank/DDBJ whole genome shotgun (WGS) entry which is preliminary data.</text>
</comment>
<dbReference type="EMBL" id="NHOA01000154">
    <property type="protein sequence ID" value="PHQ37476.1"/>
    <property type="molecule type" value="Genomic_DNA"/>
</dbReference>
<proteinExistence type="predicted"/>
<dbReference type="OrthoDB" id="325674at2157"/>
<keyword evidence="2" id="KW-1185">Reference proteome</keyword>
<reference evidence="1 2" key="1">
    <citation type="journal article" date="2014" name="Front. Microbiol.">
        <title>Population and genomic analysis of the genus Halorubrum.</title>
        <authorList>
            <person name="Fullmer M.S."/>
            <person name="Soucy S.M."/>
            <person name="Swithers K.S."/>
            <person name="Makkay A.M."/>
            <person name="Wheeler R."/>
            <person name="Ventosa A."/>
            <person name="Gogarten J.P."/>
            <person name="Papke R.T."/>
        </authorList>
    </citation>
    <scope>NUCLEOTIDE SEQUENCE [LARGE SCALE GENOMIC DNA]</scope>
    <source>
        <strain evidence="1 2">C49</strain>
    </source>
</reference>
<dbReference type="Proteomes" id="UP000222824">
    <property type="component" value="Unassembled WGS sequence"/>
</dbReference>
<organism evidence="1 2">
    <name type="scientific">Halorubrum persicum</name>
    <dbReference type="NCBI Taxonomy" id="1383844"/>
    <lineage>
        <taxon>Archaea</taxon>
        <taxon>Methanobacteriati</taxon>
        <taxon>Methanobacteriota</taxon>
        <taxon>Stenosarchaea group</taxon>
        <taxon>Halobacteria</taxon>
        <taxon>Halobacteriales</taxon>
        <taxon>Haloferacaceae</taxon>
        <taxon>Halorubrum</taxon>
    </lineage>
</organism>
<accession>A0A2G1WES4</accession>
<name>A0A2G1WES4_9EURY</name>
<dbReference type="AlphaFoldDB" id="A0A2G1WES4"/>
<protein>
    <submittedName>
        <fullName evidence="1">Uncharacterized protein</fullName>
    </submittedName>
</protein>
<evidence type="ECO:0000313" key="2">
    <source>
        <dbReference type="Proteomes" id="UP000222824"/>
    </source>
</evidence>
<evidence type="ECO:0000313" key="1">
    <source>
        <dbReference type="EMBL" id="PHQ37476.1"/>
    </source>
</evidence>